<evidence type="ECO:0000313" key="1">
    <source>
        <dbReference type="EMBL" id="SNQ62628.1"/>
    </source>
</evidence>
<name>A0A284VTW5_9EURY</name>
<sequence length="206" mass="24161">MPKVEVNLTDKEFEILISLEKVEGKDGEKLRSLYRYYLSSIPELKSKDYELKRFEDKDEIDGILKSIFEIYKKTEYPVDAWENDKIDKLIDELTEIHVLETTEGVRIVPAKFRDLFKMLLHDIATENKDMDEHVAALIAVIQLLKEFGVGTLNKETIRDAAILLNEGWLYIYAKKMREAREFLKTKNLRLIDDESMKSFHQTVKNA</sequence>
<dbReference type="RefSeq" id="WP_096207165.1">
    <property type="nucleotide sequence ID" value="NZ_FZMP01000229.1"/>
</dbReference>
<dbReference type="STRING" id="1392998.ANME2D_03451"/>
<dbReference type="EMBL" id="FZMP01000229">
    <property type="protein sequence ID" value="SNQ62628.1"/>
    <property type="molecule type" value="Genomic_DNA"/>
</dbReference>
<protein>
    <submittedName>
        <fullName evidence="1">Uncharacterized protein</fullName>
    </submittedName>
</protein>
<accession>A0A284VTW5</accession>
<dbReference type="Proteomes" id="UP000218615">
    <property type="component" value="Unassembled WGS sequence"/>
</dbReference>
<gene>
    <name evidence="1" type="ORF">MNV_80029</name>
</gene>
<dbReference type="AlphaFoldDB" id="A0A284VTW5"/>
<evidence type="ECO:0000313" key="2">
    <source>
        <dbReference type="Proteomes" id="UP000218615"/>
    </source>
</evidence>
<reference evidence="2" key="1">
    <citation type="submission" date="2017-06" db="EMBL/GenBank/DDBJ databases">
        <authorList>
            <person name="Cremers G."/>
        </authorList>
    </citation>
    <scope>NUCLEOTIDE SEQUENCE [LARGE SCALE GENOMIC DNA]</scope>
</reference>
<organism evidence="1 2">
    <name type="scientific">Candidatus Methanoperedens nitratireducens</name>
    <dbReference type="NCBI Taxonomy" id="1392998"/>
    <lineage>
        <taxon>Archaea</taxon>
        <taxon>Methanobacteriati</taxon>
        <taxon>Methanobacteriota</taxon>
        <taxon>Stenosarchaea group</taxon>
        <taxon>Methanomicrobia</taxon>
        <taxon>Methanosarcinales</taxon>
        <taxon>ANME-2 cluster</taxon>
        <taxon>Candidatus Methanoperedentaceae</taxon>
        <taxon>Candidatus Methanoperedens</taxon>
    </lineage>
</organism>
<proteinExistence type="predicted"/>
<keyword evidence="2" id="KW-1185">Reference proteome</keyword>
<dbReference type="OrthoDB" id="373217at2157"/>